<proteinExistence type="predicted"/>
<evidence type="ECO:0000313" key="1">
    <source>
        <dbReference type="EMBL" id="RAK52583.1"/>
    </source>
</evidence>
<comment type="caution">
    <text evidence="1">The sequence shown here is derived from an EMBL/GenBank/DDBJ whole genome shotgun (WGS) entry which is preliminary data.</text>
</comment>
<dbReference type="EMBL" id="QFYR01000002">
    <property type="protein sequence ID" value="RAK52583.1"/>
    <property type="molecule type" value="Genomic_DNA"/>
</dbReference>
<protein>
    <submittedName>
        <fullName evidence="1">Uncharacterized protein</fullName>
    </submittedName>
</protein>
<dbReference type="OrthoDB" id="7470453at2"/>
<dbReference type="Proteomes" id="UP000249725">
    <property type="component" value="Unassembled WGS sequence"/>
</dbReference>
<accession>A0A328ACP1</accession>
<reference evidence="2" key="1">
    <citation type="submission" date="2018-05" db="EMBL/GenBank/DDBJ databases">
        <authorList>
            <person name="Li X."/>
        </authorList>
    </citation>
    <scope>NUCLEOTIDE SEQUENCE [LARGE SCALE GENOMIC DNA]</scope>
    <source>
        <strain evidence="2">YIM 73061</strain>
    </source>
</reference>
<keyword evidence="2" id="KW-1185">Reference proteome</keyword>
<dbReference type="AlphaFoldDB" id="A0A328ACP1"/>
<name>A0A328ACP1_9CAUL</name>
<organism evidence="1 2">
    <name type="scientific">Phenylobacterium deserti</name>
    <dbReference type="NCBI Taxonomy" id="1914756"/>
    <lineage>
        <taxon>Bacteria</taxon>
        <taxon>Pseudomonadati</taxon>
        <taxon>Pseudomonadota</taxon>
        <taxon>Alphaproteobacteria</taxon>
        <taxon>Caulobacterales</taxon>
        <taxon>Caulobacteraceae</taxon>
        <taxon>Phenylobacterium</taxon>
    </lineage>
</organism>
<evidence type="ECO:0000313" key="2">
    <source>
        <dbReference type="Proteomes" id="UP000249725"/>
    </source>
</evidence>
<gene>
    <name evidence="1" type="ORF">DJ018_10250</name>
</gene>
<dbReference type="RefSeq" id="WP_111514869.1">
    <property type="nucleotide sequence ID" value="NZ_QFYR01000002.1"/>
</dbReference>
<sequence length="218" mass="23168">MTLPGPQPFVGRAELLQAVAQAASRSAAGAPYDDSIPKMAGRRFELRLPFGCFGPGAGDIAYAYDAKSQALKLTASPVDWTDTPWAARLAHSGDVEAVEGFWIRRPWLLVETCPVAGLSGEAGAAPETVGLAEVFETGGSRLSRRGGRAYQVTRKTPPEAVGAGGWRLVLRGRIASDETPVRCANEGPETRPACLVRVVFERVAFEDGAGQTLAEWSN</sequence>